<proteinExistence type="predicted"/>
<name>A0ACD3SJY4_9BURK</name>
<sequence>MTRFACALALAGGVAALAAVFTLPAFAEWGTYRRELVLGGEVWRLATAMWVHLTWAHWAANSMAAAGLILLGTAAALSLRQLMLTLLVCGLAVTVALLRVPEVGWYAGLSGALHGLALWLGITLATRPGPAVSAEKGGPSSEAIGASITSQRLLLLGVVLCAGVLVKLWFEQSWLSPVAHDPAWGFGVVRVAHGLGTVSGALWWCFGQWRMRRRQAATAAR</sequence>
<evidence type="ECO:0000313" key="1">
    <source>
        <dbReference type="EMBL" id="TMS56512.1"/>
    </source>
</evidence>
<keyword evidence="1" id="KW-0378">Hydrolase</keyword>
<organism evidence="1 2">
    <name type="scientific">Imbroritus primus</name>
    <dbReference type="NCBI Taxonomy" id="3058603"/>
    <lineage>
        <taxon>Bacteria</taxon>
        <taxon>Pseudomonadati</taxon>
        <taxon>Pseudomonadota</taxon>
        <taxon>Betaproteobacteria</taxon>
        <taxon>Burkholderiales</taxon>
        <taxon>Burkholderiaceae</taxon>
        <taxon>Imbroritus</taxon>
    </lineage>
</organism>
<keyword evidence="2" id="KW-1185">Reference proteome</keyword>
<accession>A0ACD3SJY4</accession>
<gene>
    <name evidence="1" type="primary">rrtA</name>
    <name evidence="1" type="ORF">MW7_015595</name>
</gene>
<protein>
    <submittedName>
        <fullName evidence="1">Rhombosortase</fullName>
        <ecNumber evidence="1">3.4.21.-</ecNumber>
    </submittedName>
</protein>
<dbReference type="Proteomes" id="UP000004277">
    <property type="component" value="Unassembled WGS sequence"/>
</dbReference>
<dbReference type="EC" id="3.4.21.-" evidence="1"/>
<evidence type="ECO:0000313" key="2">
    <source>
        <dbReference type="Proteomes" id="UP000004277"/>
    </source>
</evidence>
<comment type="caution">
    <text evidence="1">The sequence shown here is derived from an EMBL/GenBank/DDBJ whole genome shotgun (WGS) entry which is preliminary data.</text>
</comment>
<dbReference type="EMBL" id="AKCV02000026">
    <property type="protein sequence ID" value="TMS56512.1"/>
    <property type="molecule type" value="Genomic_DNA"/>
</dbReference>
<reference evidence="1" key="1">
    <citation type="submission" date="2019-05" db="EMBL/GenBank/DDBJ databases">
        <title>Revised genome assembly of Burkholderiaceae (previously Ralstonia) sp. PBA.</title>
        <authorList>
            <person name="Gan H.M."/>
        </authorList>
    </citation>
    <scope>NUCLEOTIDE SEQUENCE</scope>
    <source>
        <strain evidence="1">PBA</strain>
    </source>
</reference>